<feature type="transmembrane region" description="Helical" evidence="6">
    <location>
        <begin position="172"/>
        <end position="193"/>
    </location>
</feature>
<evidence type="ECO:0000259" key="7">
    <source>
        <dbReference type="Pfam" id="PF14378"/>
    </source>
</evidence>
<evidence type="ECO:0000256" key="2">
    <source>
        <dbReference type="ARBA" id="ARBA00022692"/>
    </source>
</evidence>
<keyword evidence="10" id="KW-1185">Reference proteome</keyword>
<dbReference type="Proteomes" id="UP000634660">
    <property type="component" value="Unassembled WGS sequence"/>
</dbReference>
<feature type="transmembrane region" description="Helical" evidence="6">
    <location>
        <begin position="230"/>
        <end position="248"/>
    </location>
</feature>
<keyword evidence="2 6" id="KW-0812">Transmembrane</keyword>
<keyword evidence="4 6" id="KW-0472">Membrane</keyword>
<evidence type="ECO:0000256" key="6">
    <source>
        <dbReference type="SAM" id="Phobius"/>
    </source>
</evidence>
<dbReference type="InterPro" id="IPR026841">
    <property type="entry name" value="Aur1/Ipt1"/>
</dbReference>
<dbReference type="Pfam" id="PF14378">
    <property type="entry name" value="PAP2_3"/>
    <property type="match status" value="1"/>
</dbReference>
<feature type="compositionally biased region" description="Low complexity" evidence="5">
    <location>
        <begin position="259"/>
        <end position="282"/>
    </location>
</feature>
<feature type="domain" description="Inositolphosphotransferase Aur1/Ipt1" evidence="7">
    <location>
        <begin position="55"/>
        <end position="246"/>
    </location>
</feature>
<dbReference type="EMBL" id="BMVX01000008">
    <property type="protein sequence ID" value="GGZ64264.1"/>
    <property type="molecule type" value="Genomic_DNA"/>
</dbReference>
<sequence length="322" mass="33377">MTSHTTPAGTAAGPRAARRRLIRELLLVAGLFTVYKSGRMLSTGRTGEAFRNAGWIWDAERALHLPGEGAVQGLLLHGDTLVRAANTYYAGVHFPATVLFLVWLYVRRPAHYLWARRILVVLTGAALALHLAFPLAPPRMLGAAHLVDTGQVYGPSVYRAAPAADTMANQFAAMPSLHFGWALVVALGMIAATRSRTGDGRGGRFARLRPLWLLHPLATLVVVVGTANHYWLDVIVATVLLGAALLLVPRPSGTVLPAAASTGRPPAPAGAAADAERPAVPAAGPPAGDPAGGGGAPPRAGAAPGPLLPPSRRADTAVGAGR</sequence>
<dbReference type="GO" id="GO:0016020">
    <property type="term" value="C:membrane"/>
    <property type="evidence" value="ECO:0007669"/>
    <property type="project" value="UniProtKB-SubCell"/>
</dbReference>
<name>A0A5P2UE48_9ACTN</name>
<dbReference type="OrthoDB" id="5241565at2"/>
<dbReference type="Proteomes" id="UP000326831">
    <property type="component" value="Chromosome"/>
</dbReference>
<dbReference type="EMBL" id="CP023701">
    <property type="protein sequence ID" value="QEU77566.1"/>
    <property type="molecule type" value="Genomic_DNA"/>
</dbReference>
<dbReference type="InterPro" id="IPR052185">
    <property type="entry name" value="IPC_Synthase-Related"/>
</dbReference>
<protein>
    <submittedName>
        <fullName evidence="9">Inositol phosphorylceramide synthase</fullName>
    </submittedName>
</protein>
<evidence type="ECO:0000313" key="10">
    <source>
        <dbReference type="Proteomes" id="UP000326831"/>
    </source>
</evidence>
<evidence type="ECO:0000256" key="4">
    <source>
        <dbReference type="ARBA" id="ARBA00023136"/>
    </source>
</evidence>
<dbReference type="CDD" id="cd03386">
    <property type="entry name" value="PAP2_Aur1_like"/>
    <property type="match status" value="1"/>
</dbReference>
<keyword evidence="3 6" id="KW-1133">Transmembrane helix</keyword>
<organism evidence="9 10">
    <name type="scientific">Streptomyces subrutilus</name>
    <dbReference type="NCBI Taxonomy" id="36818"/>
    <lineage>
        <taxon>Bacteria</taxon>
        <taxon>Bacillati</taxon>
        <taxon>Actinomycetota</taxon>
        <taxon>Actinomycetes</taxon>
        <taxon>Kitasatosporales</taxon>
        <taxon>Streptomycetaceae</taxon>
        <taxon>Streptomyces</taxon>
    </lineage>
</organism>
<dbReference type="PANTHER" id="PTHR31310:SF7">
    <property type="entry name" value="PA-PHOSPHATASE RELATED-FAMILY PROTEIN DDB_G0268928"/>
    <property type="match status" value="1"/>
</dbReference>
<evidence type="ECO:0000256" key="3">
    <source>
        <dbReference type="ARBA" id="ARBA00022989"/>
    </source>
</evidence>
<evidence type="ECO:0000313" key="9">
    <source>
        <dbReference type="EMBL" id="QEU77566.1"/>
    </source>
</evidence>
<gene>
    <name evidence="9" type="ORF">CP968_04040</name>
    <name evidence="8" type="ORF">GCM10010371_24740</name>
</gene>
<feature type="transmembrane region" description="Helical" evidence="6">
    <location>
        <begin position="88"/>
        <end position="106"/>
    </location>
</feature>
<proteinExistence type="predicted"/>
<comment type="subcellular location">
    <subcellularLocation>
        <location evidence="1">Membrane</location>
        <topology evidence="1">Multi-pass membrane protein</topology>
    </subcellularLocation>
</comment>
<dbReference type="PANTHER" id="PTHR31310">
    <property type="match status" value="1"/>
</dbReference>
<reference evidence="9 10" key="2">
    <citation type="submission" date="2017-09" db="EMBL/GenBank/DDBJ databases">
        <authorList>
            <person name="Lee N."/>
            <person name="Cho B.-K."/>
        </authorList>
    </citation>
    <scope>NUCLEOTIDE SEQUENCE [LARGE SCALE GENOMIC DNA]</scope>
    <source>
        <strain evidence="9 10">ATCC 27467</strain>
    </source>
</reference>
<dbReference type="KEGG" id="ssub:CP968_04040"/>
<feature type="region of interest" description="Disordered" evidence="5">
    <location>
        <begin position="259"/>
        <end position="322"/>
    </location>
</feature>
<evidence type="ECO:0000313" key="8">
    <source>
        <dbReference type="EMBL" id="GGZ64264.1"/>
    </source>
</evidence>
<evidence type="ECO:0000256" key="1">
    <source>
        <dbReference type="ARBA" id="ARBA00004141"/>
    </source>
</evidence>
<feature type="transmembrane region" description="Helical" evidence="6">
    <location>
        <begin position="205"/>
        <end position="224"/>
    </location>
</feature>
<dbReference type="RefSeq" id="WP_150516663.1">
    <property type="nucleotide sequence ID" value="NZ_BMVX01000008.1"/>
</dbReference>
<feature type="transmembrane region" description="Helical" evidence="6">
    <location>
        <begin position="21"/>
        <end position="38"/>
    </location>
</feature>
<reference evidence="8" key="1">
    <citation type="journal article" date="2014" name="Int. J. Syst. Evol. Microbiol.">
        <title>Complete genome sequence of Corynebacterium casei LMG S-19264T (=DSM 44701T), isolated from a smear-ripened cheese.</title>
        <authorList>
            <consortium name="US DOE Joint Genome Institute (JGI-PGF)"/>
            <person name="Walter F."/>
            <person name="Albersmeier A."/>
            <person name="Kalinowski J."/>
            <person name="Ruckert C."/>
        </authorList>
    </citation>
    <scope>NUCLEOTIDE SEQUENCE</scope>
    <source>
        <strain evidence="8">JCM 4834</strain>
    </source>
</reference>
<dbReference type="AlphaFoldDB" id="A0A5P2UE48"/>
<reference evidence="8" key="3">
    <citation type="submission" date="2020-09" db="EMBL/GenBank/DDBJ databases">
        <authorList>
            <person name="Sun Q."/>
            <person name="Ohkuma M."/>
        </authorList>
    </citation>
    <scope>NUCLEOTIDE SEQUENCE</scope>
    <source>
        <strain evidence="8">JCM 4834</strain>
    </source>
</reference>
<evidence type="ECO:0000256" key="5">
    <source>
        <dbReference type="SAM" id="MobiDB-lite"/>
    </source>
</evidence>
<accession>A0A5P2UE48</accession>
<feature type="transmembrane region" description="Helical" evidence="6">
    <location>
        <begin position="118"/>
        <end position="136"/>
    </location>
</feature>